<evidence type="ECO:0000259" key="1">
    <source>
        <dbReference type="Pfam" id="PF08241"/>
    </source>
</evidence>
<reference evidence="2 3" key="1">
    <citation type="submission" date="2017-01" db="EMBL/GenBank/DDBJ databases">
        <title>Whole-Genome Shotgun Sequencing of Two beta-Proteobacterial Species in Search of the Bulgecin Biosynthetic Cluster.</title>
        <authorList>
            <person name="Horsman M.E."/>
            <person name="Marous D.R."/>
            <person name="Li R."/>
            <person name="Oliver R.A."/>
            <person name="Byun B."/>
            <person name="Emrich S.J."/>
            <person name="Boggess B."/>
            <person name="Townsend C.A."/>
            <person name="Mobashery S."/>
        </authorList>
    </citation>
    <scope>NUCLEOTIDE SEQUENCE [LARGE SCALE GENOMIC DNA]</scope>
    <source>
        <strain evidence="2 3">ATCC 31363</strain>
    </source>
</reference>
<protein>
    <recommendedName>
        <fullName evidence="1">Methyltransferase type 11 domain-containing protein</fullName>
    </recommendedName>
</protein>
<organism evidence="2 3">
    <name type="scientific">Paraburkholderia acidicola</name>
    <dbReference type="NCBI Taxonomy" id="1912599"/>
    <lineage>
        <taxon>Bacteria</taxon>
        <taxon>Pseudomonadati</taxon>
        <taxon>Pseudomonadota</taxon>
        <taxon>Betaproteobacteria</taxon>
        <taxon>Burkholderiales</taxon>
        <taxon>Burkholderiaceae</taxon>
        <taxon>Paraburkholderia</taxon>
    </lineage>
</organism>
<name>A0A2A4EKV9_9BURK</name>
<evidence type="ECO:0000313" key="2">
    <source>
        <dbReference type="EMBL" id="PCE21883.1"/>
    </source>
</evidence>
<dbReference type="Proteomes" id="UP000218022">
    <property type="component" value="Unassembled WGS sequence"/>
</dbReference>
<dbReference type="SUPFAM" id="SSF53335">
    <property type="entry name" value="S-adenosyl-L-methionine-dependent methyltransferases"/>
    <property type="match status" value="1"/>
</dbReference>
<dbReference type="EMBL" id="MTZV01000006">
    <property type="protein sequence ID" value="PCE21883.1"/>
    <property type="molecule type" value="Genomic_DNA"/>
</dbReference>
<dbReference type="Gene3D" id="3.40.50.150">
    <property type="entry name" value="Vaccinia Virus protein VP39"/>
    <property type="match status" value="1"/>
</dbReference>
<dbReference type="AlphaFoldDB" id="A0A2A4EKV9"/>
<gene>
    <name evidence="2" type="ORF">BWP39_19625</name>
</gene>
<dbReference type="InterPro" id="IPR029063">
    <property type="entry name" value="SAM-dependent_MTases_sf"/>
</dbReference>
<dbReference type="Pfam" id="PF08241">
    <property type="entry name" value="Methyltransf_11"/>
    <property type="match status" value="1"/>
</dbReference>
<evidence type="ECO:0000313" key="3">
    <source>
        <dbReference type="Proteomes" id="UP000218022"/>
    </source>
</evidence>
<dbReference type="GO" id="GO:0008757">
    <property type="term" value="F:S-adenosylmethionine-dependent methyltransferase activity"/>
    <property type="evidence" value="ECO:0007669"/>
    <property type="project" value="InterPro"/>
</dbReference>
<comment type="caution">
    <text evidence="2">The sequence shown here is derived from an EMBL/GenBank/DDBJ whole genome shotgun (WGS) entry which is preliminary data.</text>
</comment>
<accession>A0A2A4EKV9</accession>
<sequence length="201" mass="23261">MDISRRRIKLVKSSRLQGEPTRLFDQRTAEGFWDRFVRPGVVIDVGYKGAADSTPIFEEARGLDIDTPGYDGRNLPYENGSLGTIHASHLLEHIADYGYFLRECMRALEYDGTLILFVPLMDAYERRDTPPSSFNGDHRRFYTASRLLYEIESSIPRSTYRIIHLRERFRPADLCLPLEQHAEGPYEIECVIEKIRPDGVY</sequence>
<dbReference type="InterPro" id="IPR013216">
    <property type="entry name" value="Methyltransf_11"/>
</dbReference>
<feature type="domain" description="Methyltransferase type 11" evidence="1">
    <location>
        <begin position="71"/>
        <end position="116"/>
    </location>
</feature>
<dbReference type="OrthoDB" id="9760689at2"/>
<proteinExistence type="predicted"/>
<dbReference type="RefSeq" id="WP_096723210.1">
    <property type="nucleotide sequence ID" value="NZ_MTZV01000006.1"/>
</dbReference>